<dbReference type="Proteomes" id="UP001164929">
    <property type="component" value="Chromosome 1"/>
</dbReference>
<comment type="caution">
    <text evidence="1">The sequence shown here is derived from an EMBL/GenBank/DDBJ whole genome shotgun (WGS) entry which is preliminary data.</text>
</comment>
<evidence type="ECO:0000313" key="1">
    <source>
        <dbReference type="EMBL" id="KAJ7015536.1"/>
    </source>
</evidence>
<organism evidence="1 2">
    <name type="scientific">Populus alba x Populus x berolinensis</name>
    <dbReference type="NCBI Taxonomy" id="444605"/>
    <lineage>
        <taxon>Eukaryota</taxon>
        <taxon>Viridiplantae</taxon>
        <taxon>Streptophyta</taxon>
        <taxon>Embryophyta</taxon>
        <taxon>Tracheophyta</taxon>
        <taxon>Spermatophyta</taxon>
        <taxon>Magnoliopsida</taxon>
        <taxon>eudicotyledons</taxon>
        <taxon>Gunneridae</taxon>
        <taxon>Pentapetalae</taxon>
        <taxon>rosids</taxon>
        <taxon>fabids</taxon>
        <taxon>Malpighiales</taxon>
        <taxon>Salicaceae</taxon>
        <taxon>Saliceae</taxon>
        <taxon>Populus</taxon>
    </lineage>
</organism>
<evidence type="ECO:0000313" key="2">
    <source>
        <dbReference type="Proteomes" id="UP001164929"/>
    </source>
</evidence>
<accession>A0AAD6RVN8</accession>
<sequence>MMENQSWVIFGDNSKEMTVLYKVAENGNLMSNISLEQAYEISPYKGSYDEDEDEDDDDDDTENNKFIPSWASFDCFFPAKHRPPNHFRPRQLFPINLKKTSAKTAGTPMKFDSIVFLRSFSINFKPFSGKRFWMKTSFVIHG</sequence>
<proteinExistence type="predicted"/>
<protein>
    <submittedName>
        <fullName evidence="1">Uncharacterized protein</fullName>
    </submittedName>
</protein>
<keyword evidence="2" id="KW-1185">Reference proteome</keyword>
<dbReference type="EMBL" id="JAQIZT010000001">
    <property type="protein sequence ID" value="KAJ7015536.1"/>
    <property type="molecule type" value="Genomic_DNA"/>
</dbReference>
<gene>
    <name evidence="1" type="ORF">NC653_004745</name>
</gene>
<dbReference type="AlphaFoldDB" id="A0AAD6RVN8"/>
<reference evidence="1 2" key="1">
    <citation type="journal article" date="2023" name="Mol. Ecol. Resour.">
        <title>Chromosome-level genome assembly of a triploid poplar Populus alba 'Berolinensis'.</title>
        <authorList>
            <person name="Chen S."/>
            <person name="Yu Y."/>
            <person name="Wang X."/>
            <person name="Wang S."/>
            <person name="Zhang T."/>
            <person name="Zhou Y."/>
            <person name="He R."/>
            <person name="Meng N."/>
            <person name="Wang Y."/>
            <person name="Liu W."/>
            <person name="Liu Z."/>
            <person name="Liu J."/>
            <person name="Guo Q."/>
            <person name="Huang H."/>
            <person name="Sederoff R.R."/>
            <person name="Wang G."/>
            <person name="Qu G."/>
            <person name="Chen S."/>
        </authorList>
    </citation>
    <scope>NUCLEOTIDE SEQUENCE [LARGE SCALE GENOMIC DNA]</scope>
    <source>
        <strain evidence="1">SC-2020</strain>
    </source>
</reference>
<name>A0AAD6RVN8_9ROSI</name>